<dbReference type="Proteomes" id="UP001168540">
    <property type="component" value="Unassembled WGS sequence"/>
</dbReference>
<gene>
    <name evidence="1" type="ORF">QU481_22335</name>
</gene>
<reference evidence="1" key="1">
    <citation type="submission" date="2023-06" db="EMBL/GenBank/DDBJ databases">
        <authorList>
            <person name="Zhang S."/>
        </authorList>
    </citation>
    <scope>NUCLEOTIDE SEQUENCE</scope>
    <source>
        <strain evidence="1">SG2303</strain>
    </source>
</reference>
<keyword evidence="2" id="KW-1185">Reference proteome</keyword>
<dbReference type="Pfam" id="PF11066">
    <property type="entry name" value="DUF2867"/>
    <property type="match status" value="1"/>
</dbReference>
<organism evidence="1 2">
    <name type="scientific">Crenobacter oryzisoli</name>
    <dbReference type="NCBI Taxonomy" id="3056844"/>
    <lineage>
        <taxon>Bacteria</taxon>
        <taxon>Pseudomonadati</taxon>
        <taxon>Pseudomonadota</taxon>
        <taxon>Betaproteobacteria</taxon>
        <taxon>Neisseriales</taxon>
        <taxon>Neisseriaceae</taxon>
        <taxon>Crenobacter</taxon>
    </lineage>
</organism>
<dbReference type="InterPro" id="IPR021295">
    <property type="entry name" value="DUF2867"/>
</dbReference>
<accession>A0ABT7XUW1</accession>
<evidence type="ECO:0000313" key="1">
    <source>
        <dbReference type="EMBL" id="MDN0077563.1"/>
    </source>
</evidence>
<evidence type="ECO:0000313" key="2">
    <source>
        <dbReference type="Proteomes" id="UP001168540"/>
    </source>
</evidence>
<dbReference type="EMBL" id="JAUEDK010000074">
    <property type="protein sequence ID" value="MDN0077563.1"/>
    <property type="molecule type" value="Genomic_DNA"/>
</dbReference>
<protein>
    <submittedName>
        <fullName evidence="1">DUF2867 domain-containing protein</fullName>
    </submittedName>
</protein>
<proteinExistence type="predicted"/>
<sequence>MSPQAFATHAPAHSLISNRLSGAYFHDAWSVEAGEPQLSALGQFLKALSHTPAWVNTCMALRNRVVSLLGLKDLGALDNLDRSKSAAEYQPGERVGIFTLIDNRFDEVLLGDQDKHLDVTLSVHRTPASPDGKVIVTVTTVVHVKNLLGRAYMLPVVPMHRLIAPSVLKAVASTHRGRR</sequence>
<comment type="caution">
    <text evidence="1">The sequence shown here is derived from an EMBL/GenBank/DDBJ whole genome shotgun (WGS) entry which is preliminary data.</text>
</comment>
<name>A0ABT7XUW1_9NEIS</name>
<dbReference type="RefSeq" id="WP_289832194.1">
    <property type="nucleotide sequence ID" value="NZ_JAUEDK010000074.1"/>
</dbReference>